<evidence type="ECO:0000313" key="6">
    <source>
        <dbReference type="Proteomes" id="UP001595955"/>
    </source>
</evidence>
<organism evidence="5 6">
    <name type="scientific">Georgenia faecalis</name>
    <dbReference type="NCBI Taxonomy" id="2483799"/>
    <lineage>
        <taxon>Bacteria</taxon>
        <taxon>Bacillati</taxon>
        <taxon>Actinomycetota</taxon>
        <taxon>Actinomycetes</taxon>
        <taxon>Micrococcales</taxon>
        <taxon>Bogoriellaceae</taxon>
        <taxon>Georgenia</taxon>
    </lineage>
</organism>
<evidence type="ECO:0000313" key="5">
    <source>
        <dbReference type="EMBL" id="MFC4553904.1"/>
    </source>
</evidence>
<dbReference type="RefSeq" id="WP_122823133.1">
    <property type="nucleotide sequence ID" value="NZ_CP033325.1"/>
</dbReference>
<dbReference type="PANTHER" id="PTHR22789:SF0">
    <property type="entry name" value="3-OXO-TETRONATE 4-PHOSPHATE DECARBOXYLASE-RELATED"/>
    <property type="match status" value="1"/>
</dbReference>
<dbReference type="Pfam" id="PF00596">
    <property type="entry name" value="Aldolase_II"/>
    <property type="match status" value="1"/>
</dbReference>
<dbReference type="Gene3D" id="3.40.225.10">
    <property type="entry name" value="Class II aldolase/adducin N-terminal domain"/>
    <property type="match status" value="1"/>
</dbReference>
<dbReference type="PANTHER" id="PTHR22789">
    <property type="entry name" value="FUCULOSE PHOSPHATE ALDOLASE"/>
    <property type="match status" value="1"/>
</dbReference>
<feature type="domain" description="Class II aldolase/adducin N-terminal" evidence="4">
    <location>
        <begin position="6"/>
        <end position="196"/>
    </location>
</feature>
<accession>A0ABV9D5D9</accession>
<gene>
    <name evidence="5" type="ORF">ACFO3F_01465</name>
</gene>
<keyword evidence="1" id="KW-0479">Metal-binding</keyword>
<proteinExistence type="predicted"/>
<comment type="caution">
    <text evidence="5">The sequence shown here is derived from an EMBL/GenBank/DDBJ whole genome shotgun (WGS) entry which is preliminary data.</text>
</comment>
<evidence type="ECO:0000256" key="3">
    <source>
        <dbReference type="SAM" id="MobiDB-lite"/>
    </source>
</evidence>
<feature type="compositionally biased region" description="Low complexity" evidence="3">
    <location>
        <begin position="63"/>
        <end position="76"/>
    </location>
</feature>
<evidence type="ECO:0000256" key="2">
    <source>
        <dbReference type="ARBA" id="ARBA00023239"/>
    </source>
</evidence>
<protein>
    <submittedName>
        <fullName evidence="5">Class II aldolase/adducin family protein</fullName>
    </submittedName>
</protein>
<dbReference type="Proteomes" id="UP001595955">
    <property type="component" value="Unassembled WGS sequence"/>
</dbReference>
<dbReference type="InterPro" id="IPR001303">
    <property type="entry name" value="Aldolase_II/adducin_N"/>
</dbReference>
<keyword evidence="6" id="KW-1185">Reference proteome</keyword>
<dbReference type="EMBL" id="JBHSGF010000001">
    <property type="protein sequence ID" value="MFC4553904.1"/>
    <property type="molecule type" value="Genomic_DNA"/>
</dbReference>
<evidence type="ECO:0000256" key="1">
    <source>
        <dbReference type="ARBA" id="ARBA00022723"/>
    </source>
</evidence>
<dbReference type="InterPro" id="IPR050197">
    <property type="entry name" value="Aldolase_class_II_sugar_metab"/>
</dbReference>
<evidence type="ECO:0000259" key="4">
    <source>
        <dbReference type="SMART" id="SM01007"/>
    </source>
</evidence>
<dbReference type="SUPFAM" id="SSF53639">
    <property type="entry name" value="AraD/HMP-PK domain-like"/>
    <property type="match status" value="1"/>
</dbReference>
<sequence length="224" mass="23577">MSDPVQDVLDAGRALAAYGMSPGSSGNLSVRTGEEVWMSASGTSLATLEREQMARTTLDDRSAAGAGDAGAGDAAPGPRPTKEAPLHLAMYARDDAYRCVIHLHSPHAVAASCLPAWREHTAFAPLTPYVLMRVGNVPLVPYAPPGDPAQAEAVRQHPLRFHGVLLGNHGSVVAGRTVAEAVDRAIEVEEAARTQLLLGARTDARLLTDAEIAALVEKYGMPWG</sequence>
<name>A0ABV9D5D9_9MICO</name>
<dbReference type="SMART" id="SM01007">
    <property type="entry name" value="Aldolase_II"/>
    <property type="match status" value="1"/>
</dbReference>
<feature type="region of interest" description="Disordered" evidence="3">
    <location>
        <begin position="60"/>
        <end position="82"/>
    </location>
</feature>
<dbReference type="InterPro" id="IPR036409">
    <property type="entry name" value="Aldolase_II/adducin_N_sf"/>
</dbReference>
<reference evidence="6" key="1">
    <citation type="journal article" date="2019" name="Int. J. Syst. Evol. Microbiol.">
        <title>The Global Catalogue of Microorganisms (GCM) 10K type strain sequencing project: providing services to taxonomists for standard genome sequencing and annotation.</title>
        <authorList>
            <consortium name="The Broad Institute Genomics Platform"/>
            <consortium name="The Broad Institute Genome Sequencing Center for Infectious Disease"/>
            <person name="Wu L."/>
            <person name="Ma J."/>
        </authorList>
    </citation>
    <scope>NUCLEOTIDE SEQUENCE [LARGE SCALE GENOMIC DNA]</scope>
    <source>
        <strain evidence="6">JCM 3369</strain>
    </source>
</reference>
<keyword evidence="2" id="KW-0456">Lyase</keyword>